<dbReference type="Pfam" id="PF03105">
    <property type="entry name" value="SPX"/>
    <property type="match status" value="1"/>
</dbReference>
<protein>
    <recommendedName>
        <fullName evidence="1">SPX domain-containing protein</fullName>
    </recommendedName>
</protein>
<keyword evidence="3" id="KW-1185">Reference proteome</keyword>
<name>A0A9P6K927_9FUNG</name>
<accession>A0A9P6K927</accession>
<dbReference type="AlphaFoldDB" id="A0A9P6K927"/>
<dbReference type="OrthoDB" id="2341684at2759"/>
<dbReference type="EMBL" id="JAABOA010005914">
    <property type="protein sequence ID" value="KAF9572264.1"/>
    <property type="molecule type" value="Genomic_DNA"/>
</dbReference>
<dbReference type="InterPro" id="IPR004331">
    <property type="entry name" value="SPX_dom"/>
</dbReference>
<dbReference type="Proteomes" id="UP000780801">
    <property type="component" value="Unassembled WGS sequence"/>
</dbReference>
<evidence type="ECO:0000259" key="1">
    <source>
        <dbReference type="PROSITE" id="PS51382"/>
    </source>
</evidence>
<dbReference type="PROSITE" id="PS51382">
    <property type="entry name" value="SPX"/>
    <property type="match status" value="1"/>
</dbReference>
<reference evidence="2" key="1">
    <citation type="journal article" date="2020" name="Fungal Divers.">
        <title>Resolving the Mortierellaceae phylogeny through synthesis of multi-gene phylogenetics and phylogenomics.</title>
        <authorList>
            <person name="Vandepol N."/>
            <person name="Liber J."/>
            <person name="Desiro A."/>
            <person name="Na H."/>
            <person name="Kennedy M."/>
            <person name="Barry K."/>
            <person name="Grigoriev I.V."/>
            <person name="Miller A.N."/>
            <person name="O'Donnell K."/>
            <person name="Stajich J.E."/>
            <person name="Bonito G."/>
        </authorList>
    </citation>
    <scope>NUCLEOTIDE SEQUENCE</scope>
    <source>
        <strain evidence="2">KOD1015</strain>
    </source>
</reference>
<feature type="domain" description="SPX" evidence="1">
    <location>
        <begin position="60"/>
        <end position="164"/>
    </location>
</feature>
<feature type="non-terminal residue" evidence="2">
    <location>
        <position position="1"/>
    </location>
</feature>
<gene>
    <name evidence="2" type="ORF">BGW38_008544</name>
</gene>
<proteinExistence type="predicted"/>
<evidence type="ECO:0000313" key="3">
    <source>
        <dbReference type="Proteomes" id="UP000780801"/>
    </source>
</evidence>
<organism evidence="2 3">
    <name type="scientific">Lunasporangiospora selenospora</name>
    <dbReference type="NCBI Taxonomy" id="979761"/>
    <lineage>
        <taxon>Eukaryota</taxon>
        <taxon>Fungi</taxon>
        <taxon>Fungi incertae sedis</taxon>
        <taxon>Mucoromycota</taxon>
        <taxon>Mortierellomycotina</taxon>
        <taxon>Mortierellomycetes</taxon>
        <taxon>Mortierellales</taxon>
        <taxon>Mortierellaceae</taxon>
        <taxon>Lunasporangiospora</taxon>
    </lineage>
</organism>
<comment type="caution">
    <text evidence="2">The sequence shown here is derived from an EMBL/GenBank/DDBJ whole genome shotgun (WGS) entry which is preliminary data.</text>
</comment>
<sequence>VQQQQYIPLQTQTQQQPVVAAYPYQHQGYDQAQPVVAGYPYQHQGYNQAQPLQAPSPYAYPFGKQIQFQQIPEWQNHYMSYKGLKKIINSLIQEKAQISVTIAATPPPGSTITPATLPEDDYSRFLQSQKAEFFFKLERELEKVNYILRMMTILPMSRATIKDK</sequence>
<evidence type="ECO:0000313" key="2">
    <source>
        <dbReference type="EMBL" id="KAF9572264.1"/>
    </source>
</evidence>